<dbReference type="InterPro" id="IPR002381">
    <property type="entry name" value="RNase_PH_bac-type"/>
</dbReference>
<dbReference type="RefSeq" id="WP_227564426.1">
    <property type="nucleotide sequence ID" value="NZ_CP101989.1"/>
</dbReference>
<dbReference type="PROSITE" id="PS01277">
    <property type="entry name" value="RIBONUCLEASE_PH"/>
    <property type="match status" value="1"/>
</dbReference>
<keyword evidence="5 7" id="KW-0548">Nucleotidyltransferase</keyword>
<dbReference type="Gene3D" id="3.30.230.70">
    <property type="entry name" value="GHMP Kinase, N-terminal domain"/>
    <property type="match status" value="1"/>
</dbReference>
<dbReference type="InterPro" id="IPR015847">
    <property type="entry name" value="ExoRNase_PH_dom2"/>
</dbReference>
<comment type="subunit">
    <text evidence="7">Homohexameric ring arranged as a trimer of dimers.</text>
</comment>
<keyword evidence="3 7" id="KW-0820">tRNA-binding</keyword>
<dbReference type="InterPro" id="IPR050080">
    <property type="entry name" value="RNase_PH"/>
</dbReference>
<proteinExistence type="inferred from homology"/>
<dbReference type="InterPro" id="IPR001247">
    <property type="entry name" value="ExoRNase_PH_dom1"/>
</dbReference>
<reference evidence="11 12" key="1">
    <citation type="submission" date="2022-07" db="EMBL/GenBank/DDBJ databases">
        <title>Novel species in genus cellulomonas.</title>
        <authorList>
            <person name="Ye L."/>
        </authorList>
    </citation>
    <scope>NUCLEOTIDE SEQUENCE [LARGE SCALE GENOMIC DNA]</scope>
    <source>
        <strain evidence="12">zg-Y908</strain>
    </source>
</reference>
<accession>A0ABY5KB92</accession>
<evidence type="ECO:0000256" key="7">
    <source>
        <dbReference type="HAMAP-Rule" id="MF_00564"/>
    </source>
</evidence>
<evidence type="ECO:0000256" key="6">
    <source>
        <dbReference type="ARBA" id="ARBA00022884"/>
    </source>
</evidence>
<feature type="domain" description="Exoribonuclease phosphorolytic" evidence="10">
    <location>
        <begin position="184"/>
        <end position="249"/>
    </location>
</feature>
<comment type="similarity">
    <text evidence="1 7">Belongs to the RNase PH family.</text>
</comment>
<dbReference type="InterPro" id="IPR036345">
    <property type="entry name" value="ExoRNase_PH_dom2_sf"/>
</dbReference>
<feature type="region of interest" description="Disordered" evidence="8">
    <location>
        <begin position="1"/>
        <end position="33"/>
    </location>
</feature>
<evidence type="ECO:0000313" key="12">
    <source>
        <dbReference type="Proteomes" id="UP001317322"/>
    </source>
</evidence>
<evidence type="ECO:0000256" key="3">
    <source>
        <dbReference type="ARBA" id="ARBA00022555"/>
    </source>
</evidence>
<gene>
    <name evidence="7 11" type="primary">rph</name>
    <name evidence="11" type="ORF">NP075_06705</name>
</gene>
<dbReference type="HAMAP" id="MF_00564">
    <property type="entry name" value="RNase_PH"/>
    <property type="match status" value="1"/>
</dbReference>
<comment type="catalytic activity">
    <reaction evidence="7">
        <text>tRNA(n+1) + phosphate = tRNA(n) + a ribonucleoside 5'-diphosphate</text>
        <dbReference type="Rhea" id="RHEA:10628"/>
        <dbReference type="Rhea" id="RHEA-COMP:17343"/>
        <dbReference type="Rhea" id="RHEA-COMP:17344"/>
        <dbReference type="ChEBI" id="CHEBI:43474"/>
        <dbReference type="ChEBI" id="CHEBI:57930"/>
        <dbReference type="ChEBI" id="CHEBI:173114"/>
        <dbReference type="EC" id="2.7.7.56"/>
    </reaction>
</comment>
<name>A0ABY5KB92_9CELL</name>
<evidence type="ECO:0000256" key="4">
    <source>
        <dbReference type="ARBA" id="ARBA00022694"/>
    </source>
</evidence>
<dbReference type="PANTHER" id="PTHR11953">
    <property type="entry name" value="EXOSOME COMPLEX COMPONENT"/>
    <property type="match status" value="1"/>
</dbReference>
<comment type="function">
    <text evidence="7">Phosphorolytic 3'-5' exoribonuclease that plays an important role in tRNA 3'-end maturation. Removes nucleotide residues following the 3'-CCA terminus of tRNAs; can also add nucleotides to the ends of RNA molecules by using nucleoside diphosphates as substrates, but this may not be physiologically important. Probably plays a role in initiation of 16S rRNA degradation (leading to ribosome degradation) during starvation.</text>
</comment>
<feature type="domain" description="Exoribonuclease phosphorolytic" evidence="9">
    <location>
        <begin position="34"/>
        <end position="164"/>
    </location>
</feature>
<evidence type="ECO:0000313" key="11">
    <source>
        <dbReference type="EMBL" id="UUI66397.1"/>
    </source>
</evidence>
<keyword evidence="12" id="KW-1185">Reference proteome</keyword>
<organism evidence="11 12">
    <name type="scientific">Cellulomonas wangsupingiae</name>
    <dbReference type="NCBI Taxonomy" id="2968085"/>
    <lineage>
        <taxon>Bacteria</taxon>
        <taxon>Bacillati</taxon>
        <taxon>Actinomycetota</taxon>
        <taxon>Actinomycetes</taxon>
        <taxon>Micrococcales</taxon>
        <taxon>Cellulomonadaceae</taxon>
        <taxon>Cellulomonas</taxon>
    </lineage>
</organism>
<keyword evidence="7" id="KW-0808">Transferase</keyword>
<dbReference type="SUPFAM" id="SSF54211">
    <property type="entry name" value="Ribosomal protein S5 domain 2-like"/>
    <property type="match status" value="1"/>
</dbReference>
<dbReference type="Pfam" id="PF03725">
    <property type="entry name" value="RNase_PH_C"/>
    <property type="match status" value="1"/>
</dbReference>
<dbReference type="NCBIfam" id="TIGR01966">
    <property type="entry name" value="RNasePH"/>
    <property type="match status" value="1"/>
</dbReference>
<dbReference type="InterPro" id="IPR027408">
    <property type="entry name" value="PNPase/RNase_PH_dom_sf"/>
</dbReference>
<dbReference type="InterPro" id="IPR018336">
    <property type="entry name" value="RNase_PH_CS"/>
</dbReference>
<sequence length="284" mass="28991">MVNGSGSGAGVGAVGGAGAGAGAVTRTDGRRPDELRPVTITRRFLDAGEGSVLVEFGGTKVLCVASFTEGVPRWRKGSGEGWVTAEYAMLPRATNSRSDRESVRGKVGGRTHEISRLIGRSLRAVIDVAALGENTIVLDCDVLQADGGTRTAAITGAYVALADAVAWATSQRLVKPGRQVLRDSVAAVSVGIVDGVPVLDLPYTEDVRAETDMNVVTTGSGTFVEVQGTAEHAPFDRAELDALLDLALAGTSRLAALQAAVLAAPAGDGTATRSTAAVDVPVAP</sequence>
<dbReference type="Proteomes" id="UP001317322">
    <property type="component" value="Chromosome"/>
</dbReference>
<protein>
    <recommendedName>
        <fullName evidence="7">Ribonuclease PH</fullName>
        <shortName evidence="7">RNase PH</shortName>
        <ecNumber evidence="7">2.7.7.56</ecNumber>
    </recommendedName>
    <alternativeName>
        <fullName evidence="7">tRNA nucleotidyltransferase</fullName>
    </alternativeName>
</protein>
<evidence type="ECO:0000259" key="9">
    <source>
        <dbReference type="Pfam" id="PF01138"/>
    </source>
</evidence>
<feature type="compositionally biased region" description="Gly residues" evidence="8">
    <location>
        <begin position="1"/>
        <end position="21"/>
    </location>
</feature>
<evidence type="ECO:0000256" key="2">
    <source>
        <dbReference type="ARBA" id="ARBA00022552"/>
    </source>
</evidence>
<keyword evidence="4 7" id="KW-0819">tRNA processing</keyword>
<dbReference type="Pfam" id="PF01138">
    <property type="entry name" value="RNase_PH"/>
    <property type="match status" value="1"/>
</dbReference>
<dbReference type="InterPro" id="IPR020568">
    <property type="entry name" value="Ribosomal_Su5_D2-typ_SF"/>
</dbReference>
<evidence type="ECO:0000256" key="8">
    <source>
        <dbReference type="SAM" id="MobiDB-lite"/>
    </source>
</evidence>
<dbReference type="EMBL" id="CP101989">
    <property type="protein sequence ID" value="UUI66397.1"/>
    <property type="molecule type" value="Genomic_DNA"/>
</dbReference>
<feature type="binding site" evidence="7">
    <location>
        <begin position="148"/>
        <end position="150"/>
    </location>
    <ligand>
        <name>phosphate</name>
        <dbReference type="ChEBI" id="CHEBI:43474"/>
        <note>substrate</note>
    </ligand>
</feature>
<dbReference type="SUPFAM" id="SSF55666">
    <property type="entry name" value="Ribonuclease PH domain 2-like"/>
    <property type="match status" value="1"/>
</dbReference>
<feature type="binding site" evidence="7">
    <location>
        <position position="110"/>
    </location>
    <ligand>
        <name>phosphate</name>
        <dbReference type="ChEBI" id="CHEBI:43474"/>
        <note>substrate</note>
    </ligand>
</feature>
<evidence type="ECO:0000256" key="5">
    <source>
        <dbReference type="ARBA" id="ARBA00022695"/>
    </source>
</evidence>
<evidence type="ECO:0000256" key="1">
    <source>
        <dbReference type="ARBA" id="ARBA00006678"/>
    </source>
</evidence>
<keyword evidence="2 7" id="KW-0698">rRNA processing</keyword>
<keyword evidence="6" id="KW-0694">RNA-binding</keyword>
<evidence type="ECO:0000259" key="10">
    <source>
        <dbReference type="Pfam" id="PF03725"/>
    </source>
</evidence>
<dbReference type="PANTHER" id="PTHR11953:SF0">
    <property type="entry name" value="EXOSOME COMPLEX COMPONENT RRP41"/>
    <property type="match status" value="1"/>
</dbReference>
<dbReference type="EC" id="2.7.7.56" evidence="7"/>